<dbReference type="EMBL" id="CTRP01000005">
    <property type="protein sequence ID" value="CQR71720.1"/>
    <property type="molecule type" value="Genomic_DNA"/>
</dbReference>
<reference evidence="2" key="1">
    <citation type="submission" date="2015-03" db="EMBL/GenBank/DDBJ databases">
        <authorList>
            <person name="Nijsse Bart"/>
        </authorList>
    </citation>
    <scope>NUCLEOTIDE SEQUENCE [LARGE SCALE GENOMIC DNA]</scope>
</reference>
<organism evidence="1 2">
    <name type="scientific">Sporomusa ovata</name>
    <dbReference type="NCBI Taxonomy" id="2378"/>
    <lineage>
        <taxon>Bacteria</taxon>
        <taxon>Bacillati</taxon>
        <taxon>Bacillota</taxon>
        <taxon>Negativicutes</taxon>
        <taxon>Selenomonadales</taxon>
        <taxon>Sporomusaceae</taxon>
        <taxon>Sporomusa</taxon>
    </lineage>
</organism>
<dbReference type="Proteomes" id="UP000049855">
    <property type="component" value="Unassembled WGS sequence"/>
</dbReference>
<gene>
    <name evidence="1" type="ORF">SpAn4DRAFT_3586</name>
</gene>
<evidence type="ECO:0000313" key="1">
    <source>
        <dbReference type="EMBL" id="CQR71720.1"/>
    </source>
</evidence>
<name>A0A0U1KW94_9FIRM</name>
<evidence type="ECO:0000313" key="2">
    <source>
        <dbReference type="Proteomes" id="UP000049855"/>
    </source>
</evidence>
<keyword evidence="2" id="KW-1185">Reference proteome</keyword>
<dbReference type="AlphaFoldDB" id="A0A0U1KW94"/>
<dbReference type="RefSeq" id="WP_040763114.1">
    <property type="nucleotide sequence ID" value="NZ_CTRP01000005.1"/>
</dbReference>
<sequence>MNIRYLDSKKQETELYNEIWQLSQELDRLDKEGKDTTDTSQRFEEVLEEFMLFRQQEAKAR</sequence>
<proteinExistence type="predicted"/>
<accession>A0A0U1KW94</accession>
<protein>
    <submittedName>
        <fullName evidence="1">Uncharacterized protein</fullName>
    </submittedName>
</protein>